<evidence type="ECO:0000313" key="3">
    <source>
        <dbReference type="Proteomes" id="UP000057910"/>
    </source>
</evidence>
<comment type="caution">
    <text evidence="2">The sequence shown here is derived from an EMBL/GenBank/DDBJ whole genome shotgun (WGS) entry which is preliminary data.</text>
</comment>
<dbReference type="Pfam" id="PF22513">
    <property type="entry name" value="FitA-like_RHH"/>
    <property type="match status" value="1"/>
</dbReference>
<name>A0ABD4E4U5_9BURK</name>
<dbReference type="InterPro" id="IPR053853">
    <property type="entry name" value="FitA-like_RHH"/>
</dbReference>
<sequence length="79" mass="8868">MPVITVRNLPDEVHRALRVRAAQHGRSTEAEVRDILEKAVRPEGRVKLGTLLAEIGREIGGVDLDIQRDKTPTEPMNFE</sequence>
<organism evidence="2 3">
    <name type="scientific">Burkholderia ubonensis</name>
    <dbReference type="NCBI Taxonomy" id="101571"/>
    <lineage>
        <taxon>Bacteria</taxon>
        <taxon>Pseudomonadati</taxon>
        <taxon>Pseudomonadota</taxon>
        <taxon>Betaproteobacteria</taxon>
        <taxon>Burkholderiales</taxon>
        <taxon>Burkholderiaceae</taxon>
        <taxon>Burkholderia</taxon>
        <taxon>Burkholderia cepacia complex</taxon>
    </lineage>
</organism>
<gene>
    <name evidence="2" type="ORF">WJ68_10745</name>
</gene>
<dbReference type="RefSeq" id="WP_059822422.1">
    <property type="nucleotide sequence ID" value="NZ_LPAD01000051.1"/>
</dbReference>
<reference evidence="2 3" key="1">
    <citation type="submission" date="2015-11" db="EMBL/GenBank/DDBJ databases">
        <title>Expanding the genomic diversity of Burkholderia species for the development of highly accurate diagnostics.</title>
        <authorList>
            <person name="Sahl J."/>
            <person name="Keim P."/>
            <person name="Wagner D."/>
        </authorList>
    </citation>
    <scope>NUCLEOTIDE SEQUENCE [LARGE SCALE GENOMIC DNA]</scope>
    <source>
        <strain evidence="2 3">MSMB1585WGS</strain>
    </source>
</reference>
<dbReference type="Proteomes" id="UP000057910">
    <property type="component" value="Unassembled WGS sequence"/>
</dbReference>
<accession>A0ABD4E4U5</accession>
<protein>
    <submittedName>
        <fullName evidence="2">Plasmid stability protein</fullName>
    </submittedName>
</protein>
<dbReference type="AlphaFoldDB" id="A0ABD4E4U5"/>
<proteinExistence type="predicted"/>
<dbReference type="SUPFAM" id="SSF47598">
    <property type="entry name" value="Ribbon-helix-helix"/>
    <property type="match status" value="1"/>
</dbReference>
<dbReference type="InterPro" id="IPR013321">
    <property type="entry name" value="Arc_rbn_hlx_hlx"/>
</dbReference>
<dbReference type="EMBL" id="LPAD01000051">
    <property type="protein sequence ID" value="KVN86599.1"/>
    <property type="molecule type" value="Genomic_DNA"/>
</dbReference>
<dbReference type="InterPro" id="IPR010985">
    <property type="entry name" value="Ribbon_hlx_hlx"/>
</dbReference>
<dbReference type="Gene3D" id="1.10.1220.10">
    <property type="entry name" value="Met repressor-like"/>
    <property type="match status" value="1"/>
</dbReference>
<evidence type="ECO:0000259" key="1">
    <source>
        <dbReference type="Pfam" id="PF22513"/>
    </source>
</evidence>
<feature type="domain" description="Antitoxin FitA-like ribbon-helix-helix" evidence="1">
    <location>
        <begin position="3"/>
        <end position="40"/>
    </location>
</feature>
<evidence type="ECO:0000313" key="2">
    <source>
        <dbReference type="EMBL" id="KVN86599.1"/>
    </source>
</evidence>